<keyword evidence="1" id="KW-0472">Membrane</keyword>
<feature type="transmembrane region" description="Helical" evidence="1">
    <location>
        <begin position="12"/>
        <end position="30"/>
    </location>
</feature>
<dbReference type="Proteomes" id="UP000255549">
    <property type="component" value="Unassembled WGS sequence"/>
</dbReference>
<name>A0A380G152_STAIN</name>
<dbReference type="EMBL" id="UHDP01000001">
    <property type="protein sequence ID" value="SUM43731.1"/>
    <property type="molecule type" value="Genomic_DNA"/>
</dbReference>
<dbReference type="AlphaFoldDB" id="A0A380G152"/>
<protein>
    <submittedName>
        <fullName evidence="2">Uncharacterized protein</fullName>
    </submittedName>
</protein>
<dbReference type="OrthoDB" id="2720162at2"/>
<proteinExistence type="predicted"/>
<evidence type="ECO:0000313" key="3">
    <source>
        <dbReference type="Proteomes" id="UP000255549"/>
    </source>
</evidence>
<organism evidence="2 3">
    <name type="scientific">Staphylococcus intermedius NCTC 11048</name>
    <dbReference type="NCBI Taxonomy" id="1141106"/>
    <lineage>
        <taxon>Bacteria</taxon>
        <taxon>Bacillati</taxon>
        <taxon>Bacillota</taxon>
        <taxon>Bacilli</taxon>
        <taxon>Bacillales</taxon>
        <taxon>Staphylococcaceae</taxon>
        <taxon>Staphylococcus</taxon>
        <taxon>Staphylococcus intermedius group</taxon>
    </lineage>
</organism>
<keyword evidence="1" id="KW-0812">Transmembrane</keyword>
<dbReference type="RefSeq" id="WP_019167410.1">
    <property type="nucleotide sequence ID" value="NZ_CAIB01000032.1"/>
</dbReference>
<feature type="transmembrane region" description="Helical" evidence="1">
    <location>
        <begin position="126"/>
        <end position="153"/>
    </location>
</feature>
<keyword evidence="3" id="KW-1185">Reference proteome</keyword>
<accession>A0A380G152</accession>
<evidence type="ECO:0000256" key="1">
    <source>
        <dbReference type="SAM" id="Phobius"/>
    </source>
</evidence>
<gene>
    <name evidence="2" type="ORF">NCTC11048_00109</name>
</gene>
<sequence>MRKVIFEQTGNIISVILLIASSLEIISNFKKQDDNFQISFGMFTFVLIIWLLLFIFARIIYSKFDKQYNVKKGEYSISDEREEIISYKASVGAYKAIVFSLLIFFIWIVLTALFSNVLLFNNINAYAMSLLFFGSSIIIGFLTYLIVWIALYLK</sequence>
<keyword evidence="1" id="KW-1133">Transmembrane helix</keyword>
<feature type="transmembrane region" description="Helical" evidence="1">
    <location>
        <begin position="36"/>
        <end position="61"/>
    </location>
</feature>
<feature type="transmembrane region" description="Helical" evidence="1">
    <location>
        <begin position="96"/>
        <end position="120"/>
    </location>
</feature>
<evidence type="ECO:0000313" key="2">
    <source>
        <dbReference type="EMBL" id="SUM43731.1"/>
    </source>
</evidence>
<reference evidence="2 3" key="1">
    <citation type="submission" date="2018-06" db="EMBL/GenBank/DDBJ databases">
        <authorList>
            <consortium name="Pathogen Informatics"/>
            <person name="Doyle S."/>
        </authorList>
    </citation>
    <scope>NUCLEOTIDE SEQUENCE [LARGE SCALE GENOMIC DNA]</scope>
    <source>
        <strain evidence="3">NCTC 11048</strain>
    </source>
</reference>